<dbReference type="GO" id="GO:0046872">
    <property type="term" value="F:metal ion binding"/>
    <property type="evidence" value="ECO:0007669"/>
    <property type="project" value="UniProtKB-KW"/>
</dbReference>
<feature type="binding site" evidence="17">
    <location>
        <position position="185"/>
    </location>
    <ligand>
        <name>Zn(2+)</name>
        <dbReference type="ChEBI" id="CHEBI:29105"/>
    </ligand>
</feature>
<evidence type="ECO:0000313" key="21">
    <source>
        <dbReference type="Proteomes" id="UP000315711"/>
    </source>
</evidence>
<comment type="cofactor">
    <cofactor evidence="2 17">
        <name>NAD(+)</name>
        <dbReference type="ChEBI" id="CHEBI:57540"/>
    </cofactor>
</comment>
<evidence type="ECO:0000256" key="7">
    <source>
        <dbReference type="ARBA" id="ARBA00017684"/>
    </source>
</evidence>
<dbReference type="Gene3D" id="1.20.1090.10">
    <property type="entry name" value="Dehydroquinate synthase-like - alpha domain"/>
    <property type="match status" value="1"/>
</dbReference>
<evidence type="ECO:0000256" key="10">
    <source>
        <dbReference type="ARBA" id="ARBA00022723"/>
    </source>
</evidence>
<evidence type="ECO:0000256" key="12">
    <source>
        <dbReference type="ARBA" id="ARBA00022833"/>
    </source>
</evidence>
<dbReference type="Pfam" id="PF24621">
    <property type="entry name" value="DHQS_C"/>
    <property type="match status" value="1"/>
</dbReference>
<feature type="domain" description="3-dehydroquinate synthase N-terminal" evidence="18">
    <location>
        <begin position="69"/>
        <end position="180"/>
    </location>
</feature>
<keyword evidence="21" id="KW-1185">Reference proteome</keyword>
<evidence type="ECO:0000256" key="17">
    <source>
        <dbReference type="HAMAP-Rule" id="MF_00110"/>
    </source>
</evidence>
<evidence type="ECO:0000256" key="13">
    <source>
        <dbReference type="ARBA" id="ARBA00023027"/>
    </source>
</evidence>
<dbReference type="RefSeq" id="WP_144448967.1">
    <property type="nucleotide sequence ID" value="NZ_VLKZ01000002.1"/>
</dbReference>
<feature type="domain" description="3-dehydroquinate synthase C-terminal" evidence="19">
    <location>
        <begin position="182"/>
        <end position="325"/>
    </location>
</feature>
<comment type="pathway">
    <text evidence="4 17">Metabolic intermediate biosynthesis; chorismate biosynthesis; chorismate from D-erythrose 4-phosphate and phosphoenolpyruvate: step 2/7.</text>
</comment>
<dbReference type="PANTHER" id="PTHR43622:SF7">
    <property type="entry name" value="3-DEHYDROQUINATE SYNTHASE, CHLOROPLASTIC"/>
    <property type="match status" value="1"/>
</dbReference>
<protein>
    <recommendedName>
        <fullName evidence="7 17">3-dehydroquinate synthase</fullName>
        <shortName evidence="17">DHQS</shortName>
        <ecNumber evidence="6 17">4.2.3.4</ecNumber>
    </recommendedName>
</protein>
<keyword evidence="8 17" id="KW-0963">Cytoplasm</keyword>
<proteinExistence type="inferred from homology"/>
<dbReference type="HAMAP" id="MF_00110">
    <property type="entry name" value="DHQ_synthase"/>
    <property type="match status" value="1"/>
</dbReference>
<keyword evidence="12 17" id="KW-0862">Zinc</keyword>
<evidence type="ECO:0000256" key="1">
    <source>
        <dbReference type="ARBA" id="ARBA00001393"/>
    </source>
</evidence>
<evidence type="ECO:0000256" key="14">
    <source>
        <dbReference type="ARBA" id="ARBA00023141"/>
    </source>
</evidence>
<dbReference type="OrthoDB" id="9806583at2"/>
<evidence type="ECO:0000256" key="16">
    <source>
        <dbReference type="ARBA" id="ARBA00023285"/>
    </source>
</evidence>
<feature type="binding site" evidence="17">
    <location>
        <position position="152"/>
    </location>
    <ligand>
        <name>NAD(+)</name>
        <dbReference type="ChEBI" id="CHEBI:57540"/>
    </ligand>
</feature>
<gene>
    <name evidence="17" type="primary">aroB</name>
    <name evidence="20" type="ORF">IQ10_00566</name>
</gene>
<feature type="binding site" evidence="17">
    <location>
        <begin position="73"/>
        <end position="78"/>
    </location>
    <ligand>
        <name>NAD(+)</name>
        <dbReference type="ChEBI" id="CHEBI:57540"/>
    </ligand>
</feature>
<feature type="binding site" evidence="17">
    <location>
        <position position="143"/>
    </location>
    <ligand>
        <name>NAD(+)</name>
        <dbReference type="ChEBI" id="CHEBI:57540"/>
    </ligand>
</feature>
<dbReference type="InterPro" id="IPR056179">
    <property type="entry name" value="DHQS_C"/>
</dbReference>
<comment type="function">
    <text evidence="17">Catalyzes the conversion of 3-deoxy-D-arabino-heptulosonate 7-phosphate (DAHP) to dehydroquinate (DHQ).</text>
</comment>
<evidence type="ECO:0000256" key="9">
    <source>
        <dbReference type="ARBA" id="ARBA00022605"/>
    </source>
</evidence>
<dbReference type="Gene3D" id="3.40.50.1970">
    <property type="match status" value="1"/>
</dbReference>
<evidence type="ECO:0000256" key="6">
    <source>
        <dbReference type="ARBA" id="ARBA00013031"/>
    </source>
</evidence>
<reference evidence="20 21" key="1">
    <citation type="journal article" date="2015" name="Stand. Genomic Sci.">
        <title>Genomic Encyclopedia of Bacterial and Archaeal Type Strains, Phase III: the genomes of soil and plant-associated and newly described type strains.</title>
        <authorList>
            <person name="Whitman W.B."/>
            <person name="Woyke T."/>
            <person name="Klenk H.P."/>
            <person name="Zhou Y."/>
            <person name="Lilburn T.G."/>
            <person name="Beck B.J."/>
            <person name="De Vos P."/>
            <person name="Vandamme P."/>
            <person name="Eisen J.A."/>
            <person name="Garrity G."/>
            <person name="Hugenholtz P."/>
            <person name="Kyrpides N.C."/>
        </authorList>
    </citation>
    <scope>NUCLEOTIDE SEQUENCE [LARGE SCALE GENOMIC DNA]</scope>
    <source>
        <strain evidence="20 21">CGMCC 1.10116</strain>
    </source>
</reference>
<evidence type="ECO:0000256" key="5">
    <source>
        <dbReference type="ARBA" id="ARBA00005412"/>
    </source>
</evidence>
<dbReference type="PIRSF" id="PIRSF001455">
    <property type="entry name" value="DHQ_synth"/>
    <property type="match status" value="1"/>
</dbReference>
<dbReference type="GO" id="GO:0005737">
    <property type="term" value="C:cytoplasm"/>
    <property type="evidence" value="ECO:0007669"/>
    <property type="project" value="UniProtKB-SubCell"/>
</dbReference>
<evidence type="ECO:0000256" key="3">
    <source>
        <dbReference type="ARBA" id="ARBA00004496"/>
    </source>
</evidence>
<evidence type="ECO:0000256" key="15">
    <source>
        <dbReference type="ARBA" id="ARBA00023239"/>
    </source>
</evidence>
<keyword evidence="9 17" id="KW-0028">Amino-acid biosynthesis</keyword>
<dbReference type="InterPro" id="IPR030963">
    <property type="entry name" value="DHQ_synth_fam"/>
</dbReference>
<dbReference type="InterPro" id="IPR016037">
    <property type="entry name" value="DHQ_synth_AroB"/>
</dbReference>
<dbReference type="EMBL" id="VLKZ01000002">
    <property type="protein sequence ID" value="TWI58858.1"/>
    <property type="molecule type" value="Genomic_DNA"/>
</dbReference>
<comment type="catalytic activity">
    <reaction evidence="1 17">
        <text>7-phospho-2-dehydro-3-deoxy-D-arabino-heptonate = 3-dehydroquinate + phosphate</text>
        <dbReference type="Rhea" id="RHEA:21968"/>
        <dbReference type="ChEBI" id="CHEBI:32364"/>
        <dbReference type="ChEBI" id="CHEBI:43474"/>
        <dbReference type="ChEBI" id="CHEBI:58394"/>
        <dbReference type="EC" id="4.2.3.4"/>
    </reaction>
</comment>
<organism evidence="20 21">
    <name type="scientific">Halalkalibacter nanhaiisediminis</name>
    <dbReference type="NCBI Taxonomy" id="688079"/>
    <lineage>
        <taxon>Bacteria</taxon>
        <taxon>Bacillati</taxon>
        <taxon>Bacillota</taxon>
        <taxon>Bacilli</taxon>
        <taxon>Bacillales</taxon>
        <taxon>Bacillaceae</taxon>
        <taxon>Halalkalibacter</taxon>
    </lineage>
</organism>
<comment type="caution">
    <text evidence="17">Lacks conserved residue(s) required for the propagation of feature annotation.</text>
</comment>
<feature type="binding site" evidence="17">
    <location>
        <begin position="107"/>
        <end position="111"/>
    </location>
    <ligand>
        <name>NAD(+)</name>
        <dbReference type="ChEBI" id="CHEBI:57540"/>
    </ligand>
</feature>
<evidence type="ECO:0000259" key="18">
    <source>
        <dbReference type="Pfam" id="PF01761"/>
    </source>
</evidence>
<keyword evidence="13 17" id="KW-0520">NAD</keyword>
<dbReference type="GO" id="GO:0009073">
    <property type="term" value="P:aromatic amino acid family biosynthetic process"/>
    <property type="evidence" value="ECO:0007669"/>
    <property type="project" value="UniProtKB-KW"/>
</dbReference>
<dbReference type="GO" id="GO:0000166">
    <property type="term" value="F:nucleotide binding"/>
    <property type="evidence" value="ECO:0007669"/>
    <property type="project" value="UniProtKB-KW"/>
</dbReference>
<evidence type="ECO:0000256" key="8">
    <source>
        <dbReference type="ARBA" id="ARBA00022490"/>
    </source>
</evidence>
<keyword evidence="11 17" id="KW-0547">Nucleotide-binding</keyword>
<comment type="subcellular location">
    <subcellularLocation>
        <location evidence="3 17">Cytoplasm</location>
    </subcellularLocation>
</comment>
<dbReference type="InterPro" id="IPR030960">
    <property type="entry name" value="DHQS/DOIS_N"/>
</dbReference>
<evidence type="ECO:0000256" key="2">
    <source>
        <dbReference type="ARBA" id="ARBA00001911"/>
    </source>
</evidence>
<dbReference type="InterPro" id="IPR050071">
    <property type="entry name" value="Dehydroquinate_synthase"/>
</dbReference>
<dbReference type="EC" id="4.2.3.4" evidence="6 17"/>
<evidence type="ECO:0000313" key="20">
    <source>
        <dbReference type="EMBL" id="TWI58858.1"/>
    </source>
</evidence>
<dbReference type="AlphaFoldDB" id="A0A562QQ27"/>
<keyword evidence="15 17" id="KW-0456">Lyase</keyword>
<accession>A0A562QQ27</accession>
<keyword evidence="10 17" id="KW-0479">Metal-binding</keyword>
<name>A0A562QQ27_9BACI</name>
<dbReference type="UniPathway" id="UPA00053">
    <property type="reaction ID" value="UER00085"/>
</dbReference>
<evidence type="ECO:0000256" key="4">
    <source>
        <dbReference type="ARBA" id="ARBA00004661"/>
    </source>
</evidence>
<dbReference type="SUPFAM" id="SSF56796">
    <property type="entry name" value="Dehydroquinate synthase-like"/>
    <property type="match status" value="1"/>
</dbReference>
<keyword evidence="14 17" id="KW-0057">Aromatic amino acid biosynthesis</keyword>
<sequence>MKKVTIDTSSKAYEVFIEAGVRHSIGKQLETVLTQAPSSIFIMTDSQVAPLYLDDVVASFEEKLPVYKAVIESGEASKSFAVYEQMLTKALEYGLDRKSVVVALGGGVVGDLAGFVAATYMRGIRFVQVPTTLLAHDSSVGGKVAINHPLGKNMVGSFHQPEAVFYDTETLYSLSEREWRSGFAEVMKHGFIRDPEFLEWLQREVKTFDQIPVERLNSLLERSIAVKAQIVSEDEREAGVRAHLNLGHTLGHALETELGYGVMTHGEAVVIGIVFALKLSEELFDIKLNIDHYEKWFNSLGYQTKLPANVTTSKLVSTMTKDKKVEAGAIRMVLLSELGQATTKEVSADLLEKMLDERMEVATNG</sequence>
<evidence type="ECO:0000259" key="19">
    <source>
        <dbReference type="Pfam" id="PF24621"/>
    </source>
</evidence>
<dbReference type="Pfam" id="PF01761">
    <property type="entry name" value="DHQ_synthase"/>
    <property type="match status" value="1"/>
</dbReference>
<dbReference type="GO" id="GO:0009423">
    <property type="term" value="P:chorismate biosynthetic process"/>
    <property type="evidence" value="ECO:0007669"/>
    <property type="project" value="UniProtKB-UniRule"/>
</dbReference>
<dbReference type="FunFam" id="3.40.50.1970:FF:000001">
    <property type="entry name" value="3-dehydroquinate synthase"/>
    <property type="match status" value="1"/>
</dbReference>
<dbReference type="PANTHER" id="PTHR43622">
    <property type="entry name" value="3-DEHYDROQUINATE SYNTHASE"/>
    <property type="match status" value="1"/>
</dbReference>
<feature type="binding site" evidence="17">
    <location>
        <position position="248"/>
    </location>
    <ligand>
        <name>Zn(2+)</name>
        <dbReference type="ChEBI" id="CHEBI:29105"/>
    </ligand>
</feature>
<comment type="caution">
    <text evidence="20">The sequence shown here is derived from an EMBL/GenBank/DDBJ whole genome shotgun (WGS) entry which is preliminary data.</text>
</comment>
<dbReference type="CDD" id="cd08195">
    <property type="entry name" value="DHQS"/>
    <property type="match status" value="1"/>
</dbReference>
<dbReference type="NCBIfam" id="TIGR01357">
    <property type="entry name" value="aroB"/>
    <property type="match status" value="1"/>
</dbReference>
<dbReference type="GO" id="GO:0008652">
    <property type="term" value="P:amino acid biosynthetic process"/>
    <property type="evidence" value="ECO:0007669"/>
    <property type="project" value="UniProtKB-KW"/>
</dbReference>
<feature type="binding site" evidence="17">
    <location>
        <position position="265"/>
    </location>
    <ligand>
        <name>Zn(2+)</name>
        <dbReference type="ChEBI" id="CHEBI:29105"/>
    </ligand>
</feature>
<evidence type="ECO:0000256" key="11">
    <source>
        <dbReference type="ARBA" id="ARBA00022741"/>
    </source>
</evidence>
<dbReference type="GO" id="GO:0003856">
    <property type="term" value="F:3-dehydroquinate synthase activity"/>
    <property type="evidence" value="ECO:0007669"/>
    <property type="project" value="UniProtKB-UniRule"/>
</dbReference>
<keyword evidence="16 17" id="KW-0170">Cobalt</keyword>
<dbReference type="Proteomes" id="UP000315711">
    <property type="component" value="Unassembled WGS sequence"/>
</dbReference>
<comment type="similarity">
    <text evidence="5 17">Belongs to the sugar phosphate cyclases superfamily. Dehydroquinate synthase family.</text>
</comment>
<comment type="cofactor">
    <cofactor evidence="17">
        <name>Co(2+)</name>
        <dbReference type="ChEBI" id="CHEBI:48828"/>
    </cofactor>
    <cofactor evidence="17">
        <name>Zn(2+)</name>
        <dbReference type="ChEBI" id="CHEBI:29105"/>
    </cofactor>
    <text evidence="17">Binds 1 divalent metal cation per subunit. Can use either Co(2+) or Zn(2+).</text>
</comment>
<feature type="binding site" evidence="17">
    <location>
        <begin position="131"/>
        <end position="132"/>
    </location>
    <ligand>
        <name>NAD(+)</name>
        <dbReference type="ChEBI" id="CHEBI:57540"/>
    </ligand>
</feature>